<dbReference type="EMBL" id="CP006577">
    <property type="protein sequence ID" value="AIG97515.1"/>
    <property type="molecule type" value="Genomic_DNA"/>
</dbReference>
<sequence length="308" mass="33666">MDAVIYGFGPIGRLIAECCAKRGINVVGAVDINPELKGRKLSEFGIQSDGVISDRLEFEGDVAFLCTGSYLDRVYPQIEECLRKGFNVISTCETLSYPGYRYPELAEKINSLAVENGKTVLGTGINPGFLLDALVVFLSAPFTEVERIKAVRCIDTLKRREPFQKKVGIGLKLEDAEEKLEKGEITGHVGYAESVLLISEALNFSPDEVREGQKFVHDSGEVLGAIGYGSALKNGEEKIRIEFHAYANAEEYERIEIYGDNSIIWTSTGTKGDLGTASVAVNLAEAVVKSEAGLKTMVDLIPFRGKIR</sequence>
<dbReference type="InterPro" id="IPR036291">
    <property type="entry name" value="NAD(P)-bd_dom_sf"/>
</dbReference>
<feature type="domain" description="2,4-diaminopentanoate dehydrogenase C-terminal" evidence="1">
    <location>
        <begin position="129"/>
        <end position="300"/>
    </location>
</feature>
<dbReference type="GeneID" id="24794237"/>
<dbReference type="SUPFAM" id="SSF51735">
    <property type="entry name" value="NAD(P)-binding Rossmann-fold domains"/>
    <property type="match status" value="1"/>
</dbReference>
<dbReference type="Proteomes" id="UP000028501">
    <property type="component" value="Chromosome"/>
</dbReference>
<evidence type="ECO:0000259" key="1">
    <source>
        <dbReference type="Pfam" id="PF19328"/>
    </source>
</evidence>
<organism evidence="2 3">
    <name type="scientific">Archaeoglobus fulgidus DSM 8774</name>
    <dbReference type="NCBI Taxonomy" id="1344584"/>
    <lineage>
        <taxon>Archaea</taxon>
        <taxon>Methanobacteriati</taxon>
        <taxon>Methanobacteriota</taxon>
        <taxon>Archaeoglobi</taxon>
        <taxon>Archaeoglobales</taxon>
        <taxon>Archaeoglobaceae</taxon>
        <taxon>Archaeoglobus</taxon>
    </lineage>
</organism>
<protein>
    <recommendedName>
        <fullName evidence="1">2,4-diaminopentanoate dehydrogenase C-terminal domain-containing protein</fullName>
    </recommendedName>
</protein>
<dbReference type="Pfam" id="PF19328">
    <property type="entry name" value="DAP_DH_C"/>
    <property type="match status" value="1"/>
</dbReference>
<dbReference type="RefSeq" id="WP_010878138.1">
    <property type="nucleotide sequence ID" value="NZ_CP006577.1"/>
</dbReference>
<dbReference type="CDD" id="cd24146">
    <property type="entry name" value="nat-AmDH_N_like"/>
    <property type="match status" value="1"/>
</dbReference>
<dbReference type="KEGG" id="afg:AFULGI_00007150"/>
<accession>A0A075WAV4</accession>
<evidence type="ECO:0000313" key="3">
    <source>
        <dbReference type="Proteomes" id="UP000028501"/>
    </source>
</evidence>
<reference evidence="2 3" key="1">
    <citation type="submission" date="2013-07" db="EMBL/GenBank/DDBJ databases">
        <title>Genome of Archaeoglobus fulgidus.</title>
        <authorList>
            <person name="Fiebig A."/>
            <person name="Birkeland N.-K."/>
        </authorList>
    </citation>
    <scope>NUCLEOTIDE SEQUENCE [LARGE SCALE GENOMIC DNA]</scope>
    <source>
        <strain evidence="2 3">DSM 8774</strain>
    </source>
</reference>
<gene>
    <name evidence="2" type="ORF">AFULGI_00007150</name>
</gene>
<proteinExistence type="predicted"/>
<evidence type="ECO:0000313" key="2">
    <source>
        <dbReference type="EMBL" id="AIG97515.1"/>
    </source>
</evidence>
<dbReference type="AlphaFoldDB" id="A0A075WAV4"/>
<dbReference type="HOGENOM" id="CLU_050509_1_1_2"/>
<dbReference type="Gene3D" id="3.40.50.720">
    <property type="entry name" value="NAD(P)-binding Rossmann-like Domain"/>
    <property type="match status" value="1"/>
</dbReference>
<name>A0A075WAV4_ARCFL</name>
<dbReference type="InterPro" id="IPR045760">
    <property type="entry name" value="DAP_DH_C"/>
</dbReference>